<dbReference type="PANTHER" id="PTHR42760">
    <property type="entry name" value="SHORT-CHAIN DEHYDROGENASES/REDUCTASES FAMILY MEMBER"/>
    <property type="match status" value="1"/>
</dbReference>
<gene>
    <name evidence="3" type="ORF">GQS65_18270</name>
</gene>
<dbReference type="RefSeq" id="WP_158206064.1">
    <property type="nucleotide sequence ID" value="NZ_WSZK01000035.1"/>
</dbReference>
<dbReference type="InterPro" id="IPR020904">
    <property type="entry name" value="Sc_DH/Rdtase_CS"/>
</dbReference>
<evidence type="ECO:0000259" key="2">
    <source>
        <dbReference type="SMART" id="SM00822"/>
    </source>
</evidence>
<dbReference type="EC" id="1.1.1.47" evidence="3"/>
<dbReference type="FunFam" id="3.40.50.720:FF:000084">
    <property type="entry name" value="Short-chain dehydrogenase reductase"/>
    <property type="match status" value="1"/>
</dbReference>
<sequence length="255" mass="26319">MTLDAFSLAGSVVIVTGGSRGIGEETAVAMAEAGADVAAVARSEGALEETVERIEGTGSSGVARTVDVTDDDAVAGLVDSVADELGPVDVLVNNAGTNPYFGDTRKLDTETFEHITDVNTTGAFRCTKAFARHVADHDGTGVVVNVASVGGVVGLPYQAPYTASKHAMVGLTKSLAVEWAPDIRVNALAPGYVTTEFTKGVRENDSIREDLLSNIPADRFADPEELAYAAVYLASPAAAYATGEVHVVDGGMTAR</sequence>
<keyword evidence="4" id="KW-1185">Reference proteome</keyword>
<dbReference type="GO" id="GO:0047936">
    <property type="term" value="F:glucose 1-dehydrogenase [NAD(P)+] activity"/>
    <property type="evidence" value="ECO:0007669"/>
    <property type="project" value="UniProtKB-EC"/>
</dbReference>
<organism evidence="3 4">
    <name type="scientific">Halomarina oriensis</name>
    <dbReference type="NCBI Taxonomy" id="671145"/>
    <lineage>
        <taxon>Archaea</taxon>
        <taxon>Methanobacteriati</taxon>
        <taxon>Methanobacteriota</taxon>
        <taxon>Stenosarchaea group</taxon>
        <taxon>Halobacteria</taxon>
        <taxon>Halobacteriales</taxon>
        <taxon>Natronomonadaceae</taxon>
        <taxon>Halomarina</taxon>
    </lineage>
</organism>
<accession>A0A6B0GW79</accession>
<dbReference type="PRINTS" id="PR00081">
    <property type="entry name" value="GDHRDH"/>
</dbReference>
<dbReference type="OrthoDB" id="24596at2157"/>
<proteinExistence type="inferred from homology"/>
<evidence type="ECO:0000313" key="3">
    <source>
        <dbReference type="EMBL" id="MWG36405.1"/>
    </source>
</evidence>
<protein>
    <submittedName>
        <fullName evidence="3">Glucose 1-dehydrogenase</fullName>
        <ecNumber evidence="3">1.1.1.47</ecNumber>
    </submittedName>
</protein>
<dbReference type="PRINTS" id="PR00080">
    <property type="entry name" value="SDRFAMILY"/>
</dbReference>
<dbReference type="Pfam" id="PF13561">
    <property type="entry name" value="adh_short_C2"/>
    <property type="match status" value="1"/>
</dbReference>
<evidence type="ECO:0000256" key="1">
    <source>
        <dbReference type="ARBA" id="ARBA00006484"/>
    </source>
</evidence>
<dbReference type="EMBL" id="WSZK01000035">
    <property type="protein sequence ID" value="MWG36405.1"/>
    <property type="molecule type" value="Genomic_DNA"/>
</dbReference>
<feature type="domain" description="Ketoreductase" evidence="2">
    <location>
        <begin position="11"/>
        <end position="186"/>
    </location>
</feature>
<dbReference type="InterPro" id="IPR002347">
    <property type="entry name" value="SDR_fam"/>
</dbReference>
<dbReference type="NCBIfam" id="NF005559">
    <property type="entry name" value="PRK07231.1"/>
    <property type="match status" value="1"/>
</dbReference>
<dbReference type="SMART" id="SM00822">
    <property type="entry name" value="PKS_KR"/>
    <property type="match status" value="1"/>
</dbReference>
<name>A0A6B0GW79_9EURY</name>
<reference evidence="3 4" key="1">
    <citation type="submission" date="2019-12" db="EMBL/GenBank/DDBJ databases">
        <title>Halocatena pleomorpha gen. nov. sp. nov., an extremely halophilic archaeon of family Halobacteriaceae isolated from saltpan soil.</title>
        <authorList>
            <person name="Pal Y."/>
            <person name="Verma A."/>
            <person name="Krishnamurthi S."/>
            <person name="Kumar P."/>
        </authorList>
    </citation>
    <scope>NUCLEOTIDE SEQUENCE [LARGE SCALE GENOMIC DNA]</scope>
    <source>
        <strain evidence="3 4">JCM 16495</strain>
    </source>
</reference>
<dbReference type="AlphaFoldDB" id="A0A6B0GW79"/>
<keyword evidence="3" id="KW-0560">Oxidoreductase</keyword>
<dbReference type="InterPro" id="IPR057326">
    <property type="entry name" value="KR_dom"/>
</dbReference>
<dbReference type="Proteomes" id="UP000451471">
    <property type="component" value="Unassembled WGS sequence"/>
</dbReference>
<dbReference type="SUPFAM" id="SSF51735">
    <property type="entry name" value="NAD(P)-binding Rossmann-fold domains"/>
    <property type="match status" value="1"/>
</dbReference>
<dbReference type="PROSITE" id="PS00061">
    <property type="entry name" value="ADH_SHORT"/>
    <property type="match status" value="1"/>
</dbReference>
<comment type="caution">
    <text evidence="3">The sequence shown here is derived from an EMBL/GenBank/DDBJ whole genome shotgun (WGS) entry which is preliminary data.</text>
</comment>
<dbReference type="Gene3D" id="3.40.50.720">
    <property type="entry name" value="NAD(P)-binding Rossmann-like Domain"/>
    <property type="match status" value="1"/>
</dbReference>
<evidence type="ECO:0000313" key="4">
    <source>
        <dbReference type="Proteomes" id="UP000451471"/>
    </source>
</evidence>
<dbReference type="InterPro" id="IPR036291">
    <property type="entry name" value="NAD(P)-bd_dom_sf"/>
</dbReference>
<comment type="similarity">
    <text evidence="1">Belongs to the short-chain dehydrogenases/reductases (SDR) family.</text>
</comment>